<organism evidence="1 2">
    <name type="scientific">Candidatus Chloroploca mongolica</name>
    <dbReference type="NCBI Taxonomy" id="2528176"/>
    <lineage>
        <taxon>Bacteria</taxon>
        <taxon>Bacillati</taxon>
        <taxon>Chloroflexota</taxon>
        <taxon>Chloroflexia</taxon>
        <taxon>Chloroflexales</taxon>
        <taxon>Chloroflexineae</taxon>
        <taxon>Oscillochloridaceae</taxon>
        <taxon>Candidatus Chloroploca</taxon>
    </lineage>
</organism>
<dbReference type="Gene3D" id="1.25.40.10">
    <property type="entry name" value="Tetratricopeptide repeat domain"/>
    <property type="match status" value="1"/>
</dbReference>
<name>A0ABS4DG53_9CHLR</name>
<dbReference type="InterPro" id="IPR011990">
    <property type="entry name" value="TPR-like_helical_dom_sf"/>
</dbReference>
<dbReference type="PANTHER" id="PTHR10098">
    <property type="entry name" value="RAPSYN-RELATED"/>
    <property type="match status" value="1"/>
</dbReference>
<dbReference type="Pfam" id="PF13424">
    <property type="entry name" value="TPR_12"/>
    <property type="match status" value="1"/>
</dbReference>
<feature type="non-terminal residue" evidence="1">
    <location>
        <position position="1"/>
    </location>
</feature>
<gene>
    <name evidence="1" type="ORF">EYB53_022125</name>
</gene>
<proteinExistence type="predicted"/>
<dbReference type="SUPFAM" id="SSF48452">
    <property type="entry name" value="TPR-like"/>
    <property type="match status" value="1"/>
</dbReference>
<keyword evidence="2" id="KW-1185">Reference proteome</keyword>
<reference evidence="1 2" key="1">
    <citation type="submission" date="2021-03" db="EMBL/GenBank/DDBJ databases">
        <authorList>
            <person name="Grouzdev D.S."/>
        </authorList>
    </citation>
    <scope>NUCLEOTIDE SEQUENCE [LARGE SCALE GENOMIC DNA]</scope>
    <source>
        <strain evidence="1 2">M50-1</strain>
    </source>
</reference>
<evidence type="ECO:0000313" key="1">
    <source>
        <dbReference type="EMBL" id="MBP1468426.1"/>
    </source>
</evidence>
<dbReference type="Proteomes" id="UP001193081">
    <property type="component" value="Unassembled WGS sequence"/>
</dbReference>
<dbReference type="EMBL" id="SIJK02000069">
    <property type="protein sequence ID" value="MBP1468426.1"/>
    <property type="molecule type" value="Genomic_DNA"/>
</dbReference>
<sequence length="322" mass="34131">YQQTGQPQRALALYEQALPLRREVGDRAGEAATLNNMAMVYQRTGQPQRALALCEQALPLTREVGDRAGEAGTLANVAVLLYQSLDRASEAIQSLQQAIGVLQMSGLDRAASGTTIVAMQQLLGVMQRGDSLDSESSTSPATLPAEQLRVVVSNTVAVLTQMPEKHVEWRGVISGALQQAQQDGADWQIEVELYTAVLAWLDGQPTDLPADHPYASAIAAIRHGVEGGVMAQAQAELPFDAEVIPRTIAALRGDPQAKMAHAQSLSQLAGQTDDPQLKLLVTTIQTALFGGKLRTLGQNLEGVYAQAWAAIVAGLSHGGNAA</sequence>
<protein>
    <submittedName>
        <fullName evidence="1">Tetratricopeptide repeat protein</fullName>
    </submittedName>
</protein>
<evidence type="ECO:0000313" key="2">
    <source>
        <dbReference type="Proteomes" id="UP001193081"/>
    </source>
</evidence>
<accession>A0ABS4DG53</accession>
<dbReference type="PANTHER" id="PTHR10098:SF108">
    <property type="entry name" value="TETRATRICOPEPTIDE REPEAT PROTEIN 28"/>
    <property type="match status" value="1"/>
</dbReference>
<dbReference type="RefSeq" id="WP_135481180.1">
    <property type="nucleotide sequence ID" value="NZ_SIJK02000069.1"/>
</dbReference>
<comment type="caution">
    <text evidence="1">The sequence shown here is derived from an EMBL/GenBank/DDBJ whole genome shotgun (WGS) entry which is preliminary data.</text>
</comment>